<accession>A0ABT2Z289</accession>
<name>A0ABT2Z289_9RHOB</name>
<evidence type="ECO:0000313" key="3">
    <source>
        <dbReference type="Proteomes" id="UP001652503"/>
    </source>
</evidence>
<evidence type="ECO:0000259" key="1">
    <source>
        <dbReference type="PROSITE" id="PS50943"/>
    </source>
</evidence>
<dbReference type="CDD" id="cd00093">
    <property type="entry name" value="HTH_XRE"/>
    <property type="match status" value="1"/>
</dbReference>
<dbReference type="Gene3D" id="1.10.260.40">
    <property type="entry name" value="lambda repressor-like DNA-binding domains"/>
    <property type="match status" value="1"/>
</dbReference>
<comment type="caution">
    <text evidence="2">The sequence shown here is derived from an EMBL/GenBank/DDBJ whole genome shotgun (WGS) entry which is preliminary data.</text>
</comment>
<dbReference type="RefSeq" id="WP_263721773.1">
    <property type="nucleotide sequence ID" value="NZ_JAOWLA010000009.1"/>
</dbReference>
<organism evidence="2 3">
    <name type="scientific">Albidovulum sediminicola</name>
    <dbReference type="NCBI Taxonomy" id="2984331"/>
    <lineage>
        <taxon>Bacteria</taxon>
        <taxon>Pseudomonadati</taxon>
        <taxon>Pseudomonadota</taxon>
        <taxon>Alphaproteobacteria</taxon>
        <taxon>Rhodobacterales</taxon>
        <taxon>Paracoccaceae</taxon>
        <taxon>Albidovulum</taxon>
    </lineage>
</organism>
<dbReference type="InterPro" id="IPR001387">
    <property type="entry name" value="Cro/C1-type_HTH"/>
</dbReference>
<feature type="domain" description="HTH cro/C1-type" evidence="1">
    <location>
        <begin position="11"/>
        <end position="65"/>
    </location>
</feature>
<reference evidence="2 3" key="1">
    <citation type="submission" date="2022-10" db="EMBL/GenBank/DDBJ databases">
        <title>Defluviimonas sp. nov., isolated from ocean surface water.</title>
        <authorList>
            <person name="He W."/>
            <person name="Wang L."/>
            <person name="Zhang D.-F."/>
        </authorList>
    </citation>
    <scope>NUCLEOTIDE SEQUENCE [LARGE SCALE GENOMIC DNA]</scope>
    <source>
        <strain evidence="2 3">WL0075</strain>
    </source>
</reference>
<dbReference type="InterPro" id="IPR018653">
    <property type="entry name" value="ScfR_C"/>
</dbReference>
<dbReference type="SUPFAM" id="SSF47413">
    <property type="entry name" value="lambda repressor-like DNA-binding domains"/>
    <property type="match status" value="1"/>
</dbReference>
<dbReference type="PROSITE" id="PS50943">
    <property type="entry name" value="HTH_CROC1"/>
    <property type="match status" value="1"/>
</dbReference>
<dbReference type="Pfam" id="PF01381">
    <property type="entry name" value="HTH_3"/>
    <property type="match status" value="1"/>
</dbReference>
<sequence length="436" mass="46698">MSRGALTGSRVRERRALAGLRQADLARAVGISAAYLNLIEHNRRRVGPDLLTRLSVALGVDEAALAEGGESALFDALREAAAGAAPSEVPPETEQIEEFTGRFPGWAALLAARQRRVGELERTVEALTERMAHDPYLYASLHEVLSAVTSVRSTAAILAETEDIEPRWRALFHHNLGNDSLRLSEAAAALVAYLDVAKEAETGPSSPQEEVEAWLAAQGYHIAALERASAPAPESLLQGAGELATMPARRLATQYLERYREDAVAMPLRTFRAAVEAHGQDPAALARTFGAGLAPVFRRLASLPPEEGLRPAGLVVCDAAGAFVFRKPAPGFALPRHGAACPLWPLYEALARPGIPIRTVMEVAGRIPQRFEVFAIGEYSHPQGFDGPTVAEAAMLVLPAATARTDAERLVGPACRICPRMDCAARREPSILAEGV</sequence>
<dbReference type="EMBL" id="JAOWLA010000009">
    <property type="protein sequence ID" value="MCV2865254.1"/>
    <property type="molecule type" value="Genomic_DNA"/>
</dbReference>
<protein>
    <submittedName>
        <fullName evidence="2">Short-chain fatty acyl-CoA regulator family protein</fullName>
    </submittedName>
</protein>
<keyword evidence="3" id="KW-1185">Reference proteome</keyword>
<dbReference type="Pfam" id="PF09856">
    <property type="entry name" value="ScfRs"/>
    <property type="match status" value="1"/>
</dbReference>
<evidence type="ECO:0000313" key="2">
    <source>
        <dbReference type="EMBL" id="MCV2865254.1"/>
    </source>
</evidence>
<dbReference type="InterPro" id="IPR010982">
    <property type="entry name" value="Lambda_DNA-bd_dom_sf"/>
</dbReference>
<proteinExistence type="predicted"/>
<gene>
    <name evidence="2" type="ORF">OE647_11010</name>
</gene>
<dbReference type="SMART" id="SM00530">
    <property type="entry name" value="HTH_XRE"/>
    <property type="match status" value="1"/>
</dbReference>
<dbReference type="Proteomes" id="UP001652503">
    <property type="component" value="Unassembled WGS sequence"/>
</dbReference>